<dbReference type="GO" id="GO:0005739">
    <property type="term" value="C:mitochondrion"/>
    <property type="evidence" value="ECO:0007669"/>
    <property type="project" value="UniProtKB-SubCell"/>
</dbReference>
<dbReference type="SUPFAM" id="SSF50486">
    <property type="entry name" value="FMT C-terminal domain-like"/>
    <property type="match status" value="1"/>
</dbReference>
<dbReference type="InterPro" id="IPR002376">
    <property type="entry name" value="Formyl_transf_N"/>
</dbReference>
<gene>
    <name evidence="13" type="ORF">ABMA28_001003</name>
</gene>
<comment type="catalytic activity">
    <reaction evidence="9">
        <text>L-methionyl-tRNA(fMet) + (6R)-10-formyltetrahydrofolate = N-formyl-L-methionyl-tRNA(fMet) + (6S)-5,6,7,8-tetrahydrofolate + H(+)</text>
        <dbReference type="Rhea" id="RHEA:24380"/>
        <dbReference type="Rhea" id="RHEA-COMP:9952"/>
        <dbReference type="Rhea" id="RHEA-COMP:9953"/>
        <dbReference type="ChEBI" id="CHEBI:15378"/>
        <dbReference type="ChEBI" id="CHEBI:57453"/>
        <dbReference type="ChEBI" id="CHEBI:78530"/>
        <dbReference type="ChEBI" id="CHEBI:78844"/>
        <dbReference type="ChEBI" id="CHEBI:195366"/>
        <dbReference type="EC" id="2.1.2.9"/>
    </reaction>
    <physiologicalReaction direction="left-to-right" evidence="9">
        <dbReference type="Rhea" id="RHEA:24381"/>
    </physiologicalReaction>
</comment>
<evidence type="ECO:0000256" key="4">
    <source>
        <dbReference type="ARBA" id="ARBA00014185"/>
    </source>
</evidence>
<dbReference type="CDD" id="cd08646">
    <property type="entry name" value="FMT_core_Met-tRNA-FMT_N"/>
    <property type="match status" value="1"/>
</dbReference>
<dbReference type="AlphaFoldDB" id="A0ABD0T4A1"/>
<evidence type="ECO:0000256" key="6">
    <source>
        <dbReference type="ARBA" id="ARBA00022917"/>
    </source>
</evidence>
<evidence type="ECO:0000256" key="10">
    <source>
        <dbReference type="ARBA" id="ARBA00057846"/>
    </source>
</evidence>
<keyword evidence="5" id="KW-0808">Transferase</keyword>
<dbReference type="Gene3D" id="3.40.50.12230">
    <property type="match status" value="1"/>
</dbReference>
<dbReference type="EC" id="2.1.2.9" evidence="3"/>
<evidence type="ECO:0000259" key="12">
    <source>
        <dbReference type="Pfam" id="PF02911"/>
    </source>
</evidence>
<dbReference type="PANTHER" id="PTHR11138:SF5">
    <property type="entry name" value="METHIONYL-TRNA FORMYLTRANSFERASE, MITOCHONDRIAL"/>
    <property type="match status" value="1"/>
</dbReference>
<feature type="domain" description="Formyl transferase C-terminal" evidence="12">
    <location>
        <begin position="227"/>
        <end position="330"/>
    </location>
</feature>
<dbReference type="Pfam" id="PF00551">
    <property type="entry name" value="Formyl_trans_N"/>
    <property type="match status" value="1"/>
</dbReference>
<dbReference type="GO" id="GO:0004479">
    <property type="term" value="F:methionyl-tRNA formyltransferase activity"/>
    <property type="evidence" value="ECO:0007669"/>
    <property type="project" value="UniProtKB-EC"/>
</dbReference>
<sequence>MSSAVYNLYPRLFRRFSKENYTYTSQFRTYKTYKVLFFGSDSIALRSLRKINEFRKTEKIIKQLDLVTSNSSKNRTEIEKYATSESLKIITWPLQQLNALQYDIGLIVAFGHLIKDDVLNRFPLGMVNVHPSLLPRWRGAAPIIHTLMHGDQETGVTLMKIKANVFDVGEIISQKRVQVPKDIRLPELTEQLSDLGADMLVECMRTLPDSLACAQPQSKEGVTYAKKINKSISEVRWSEMEALQVYNLYRAIFGLYPLTTTFRNKQMKLLNAFLDTMEVEENNLPAGTLQYCKRTNALKFLCKDKRYIYFKSVRIVGKREISALDFYNGYIKNTSVEKRSSIVC</sequence>
<evidence type="ECO:0000256" key="1">
    <source>
        <dbReference type="ARBA" id="ARBA00004173"/>
    </source>
</evidence>
<accession>A0ABD0T4A1</accession>
<evidence type="ECO:0000313" key="14">
    <source>
        <dbReference type="Proteomes" id="UP001549921"/>
    </source>
</evidence>
<dbReference type="PANTHER" id="PTHR11138">
    <property type="entry name" value="METHIONYL-TRNA FORMYLTRANSFERASE"/>
    <property type="match status" value="1"/>
</dbReference>
<feature type="domain" description="Formyl transferase N-terminal" evidence="11">
    <location>
        <begin position="95"/>
        <end position="202"/>
    </location>
</feature>
<keyword evidence="6" id="KW-0648">Protein biosynthesis</keyword>
<name>A0ABD0T4A1_LOXSC</name>
<comment type="subcellular location">
    <subcellularLocation>
        <location evidence="1">Mitochondrion</location>
    </subcellularLocation>
</comment>
<evidence type="ECO:0000256" key="5">
    <source>
        <dbReference type="ARBA" id="ARBA00022679"/>
    </source>
</evidence>
<evidence type="ECO:0000256" key="3">
    <source>
        <dbReference type="ARBA" id="ARBA00012261"/>
    </source>
</evidence>
<dbReference type="InterPro" id="IPR005793">
    <property type="entry name" value="Formyl_trans_C"/>
</dbReference>
<keyword evidence="8" id="KW-0496">Mitochondrion</keyword>
<proteinExistence type="inferred from homology"/>
<evidence type="ECO:0000256" key="2">
    <source>
        <dbReference type="ARBA" id="ARBA00010699"/>
    </source>
</evidence>
<dbReference type="EMBL" id="JBEDNZ010000010">
    <property type="protein sequence ID" value="KAL0832848.1"/>
    <property type="molecule type" value="Genomic_DNA"/>
</dbReference>
<evidence type="ECO:0000313" key="13">
    <source>
        <dbReference type="EMBL" id="KAL0832848.1"/>
    </source>
</evidence>
<comment type="function">
    <text evidence="10">Methionyl-tRNA formyltransferase that formylates methionyl-tRNA in mitochondria and is crucial for translation initiation.</text>
</comment>
<dbReference type="InterPro" id="IPR011034">
    <property type="entry name" value="Formyl_transferase-like_C_sf"/>
</dbReference>
<dbReference type="Pfam" id="PF02911">
    <property type="entry name" value="Formyl_trans_C"/>
    <property type="match status" value="1"/>
</dbReference>
<dbReference type="Proteomes" id="UP001549921">
    <property type="component" value="Unassembled WGS sequence"/>
</dbReference>
<dbReference type="InterPro" id="IPR005794">
    <property type="entry name" value="Fmt"/>
</dbReference>
<protein>
    <recommendedName>
        <fullName evidence="4">Methionyl-tRNA formyltransferase, mitochondrial</fullName>
        <ecNumber evidence="3">2.1.2.9</ecNumber>
    </recommendedName>
</protein>
<comment type="caution">
    <text evidence="13">The sequence shown here is derived from an EMBL/GenBank/DDBJ whole genome shotgun (WGS) entry which is preliminary data.</text>
</comment>
<keyword evidence="7" id="KW-0809">Transit peptide</keyword>
<dbReference type="NCBIfam" id="TIGR00460">
    <property type="entry name" value="fmt"/>
    <property type="match status" value="1"/>
</dbReference>
<dbReference type="SUPFAM" id="SSF53328">
    <property type="entry name" value="Formyltransferase"/>
    <property type="match status" value="1"/>
</dbReference>
<reference evidence="13 14" key="1">
    <citation type="submission" date="2024-06" db="EMBL/GenBank/DDBJ databases">
        <title>A chromosome-level genome assembly of beet webworm, Loxostege sticticalis.</title>
        <authorList>
            <person name="Zhang Y."/>
        </authorList>
    </citation>
    <scope>NUCLEOTIDE SEQUENCE [LARGE SCALE GENOMIC DNA]</scope>
    <source>
        <strain evidence="13">AQ028</strain>
        <tissue evidence="13">Male pupae</tissue>
    </source>
</reference>
<organism evidence="13 14">
    <name type="scientific">Loxostege sticticalis</name>
    <name type="common">Beet webworm moth</name>
    <dbReference type="NCBI Taxonomy" id="481309"/>
    <lineage>
        <taxon>Eukaryota</taxon>
        <taxon>Metazoa</taxon>
        <taxon>Ecdysozoa</taxon>
        <taxon>Arthropoda</taxon>
        <taxon>Hexapoda</taxon>
        <taxon>Insecta</taxon>
        <taxon>Pterygota</taxon>
        <taxon>Neoptera</taxon>
        <taxon>Endopterygota</taxon>
        <taxon>Lepidoptera</taxon>
        <taxon>Glossata</taxon>
        <taxon>Ditrysia</taxon>
        <taxon>Pyraloidea</taxon>
        <taxon>Crambidae</taxon>
        <taxon>Pyraustinae</taxon>
        <taxon>Loxostege</taxon>
    </lineage>
</organism>
<dbReference type="InterPro" id="IPR036477">
    <property type="entry name" value="Formyl_transf_N_sf"/>
</dbReference>
<dbReference type="InterPro" id="IPR041711">
    <property type="entry name" value="Met-tRNA-FMT_N"/>
</dbReference>
<evidence type="ECO:0000259" key="11">
    <source>
        <dbReference type="Pfam" id="PF00551"/>
    </source>
</evidence>
<evidence type="ECO:0000256" key="7">
    <source>
        <dbReference type="ARBA" id="ARBA00022946"/>
    </source>
</evidence>
<comment type="similarity">
    <text evidence="2">Belongs to the Fmt family.</text>
</comment>
<dbReference type="FunFam" id="3.40.50.12230:FF:000003">
    <property type="entry name" value="methionyl-tRNA formyltransferase, mitochondrial"/>
    <property type="match status" value="1"/>
</dbReference>
<evidence type="ECO:0000256" key="8">
    <source>
        <dbReference type="ARBA" id="ARBA00023128"/>
    </source>
</evidence>
<evidence type="ECO:0000256" key="9">
    <source>
        <dbReference type="ARBA" id="ARBA00052555"/>
    </source>
</evidence>